<comment type="caution">
    <text evidence="1">The sequence shown here is derived from an EMBL/GenBank/DDBJ whole genome shotgun (WGS) entry which is preliminary data.</text>
</comment>
<reference evidence="1 2" key="1">
    <citation type="submission" date="2024-06" db="EMBL/GenBank/DDBJ databases">
        <title>Sorghum-associated microbial communities from plants grown in Nebraska, USA.</title>
        <authorList>
            <person name="Schachtman D."/>
        </authorList>
    </citation>
    <scope>NUCLEOTIDE SEQUENCE [LARGE SCALE GENOMIC DNA]</scope>
    <source>
        <strain evidence="1 2">3207</strain>
    </source>
</reference>
<protein>
    <submittedName>
        <fullName evidence="1">Uncharacterized protein</fullName>
    </submittedName>
</protein>
<evidence type="ECO:0000313" key="1">
    <source>
        <dbReference type="EMBL" id="MET4634901.1"/>
    </source>
</evidence>
<keyword evidence="2" id="KW-1185">Reference proteome</keyword>
<dbReference type="RefSeq" id="WP_354551993.1">
    <property type="nucleotide sequence ID" value="NZ_JBEPSM010000002.1"/>
</dbReference>
<proteinExistence type="predicted"/>
<dbReference type="Proteomes" id="UP001549321">
    <property type="component" value="Unassembled WGS sequence"/>
</dbReference>
<organism evidence="1 2">
    <name type="scientific">Kaistia defluvii</name>
    <dbReference type="NCBI Taxonomy" id="410841"/>
    <lineage>
        <taxon>Bacteria</taxon>
        <taxon>Pseudomonadati</taxon>
        <taxon>Pseudomonadota</taxon>
        <taxon>Alphaproteobacteria</taxon>
        <taxon>Hyphomicrobiales</taxon>
        <taxon>Kaistiaceae</taxon>
        <taxon>Kaistia</taxon>
    </lineage>
</organism>
<name>A0ABV2R2I5_9HYPH</name>
<evidence type="ECO:0000313" key="2">
    <source>
        <dbReference type="Proteomes" id="UP001549321"/>
    </source>
</evidence>
<gene>
    <name evidence="1" type="ORF">ABIE08_002847</name>
</gene>
<sequence>MSPPDQAQSDRLTAIVAAAHAKDWDQFRALSDQAFVNEAAMREQFDTSCASADFTLVRIPDNVRAVRDGRKGTMLSMEIPNRTKGEPGIMLMVYEPSRKDNVREFGIWVFCGIPNFD</sequence>
<dbReference type="EMBL" id="JBEPSM010000002">
    <property type="protein sequence ID" value="MET4634901.1"/>
    <property type="molecule type" value="Genomic_DNA"/>
</dbReference>
<accession>A0ABV2R2I5</accession>